<keyword evidence="4" id="KW-1185">Reference proteome</keyword>
<keyword evidence="2" id="KW-0732">Signal</keyword>
<evidence type="ECO:0000313" key="4">
    <source>
        <dbReference type="Proteomes" id="UP000800096"/>
    </source>
</evidence>
<name>A0A6A5R2P1_AMPQU</name>
<feature type="region of interest" description="Disordered" evidence="1">
    <location>
        <begin position="109"/>
        <end position="138"/>
    </location>
</feature>
<dbReference type="AlphaFoldDB" id="A0A6A5R2P1"/>
<proteinExistence type="predicted"/>
<feature type="compositionally biased region" description="Polar residues" evidence="1">
    <location>
        <begin position="115"/>
        <end position="125"/>
    </location>
</feature>
<protein>
    <submittedName>
        <fullName evidence="3">Uncharacterized protein</fullName>
    </submittedName>
</protein>
<reference evidence="3" key="1">
    <citation type="journal article" date="2020" name="Stud. Mycol.">
        <title>101 Dothideomycetes genomes: a test case for predicting lifestyles and emergence of pathogens.</title>
        <authorList>
            <person name="Haridas S."/>
            <person name="Albert R."/>
            <person name="Binder M."/>
            <person name="Bloem J."/>
            <person name="Labutti K."/>
            <person name="Salamov A."/>
            <person name="Andreopoulos B."/>
            <person name="Baker S."/>
            <person name="Barry K."/>
            <person name="Bills G."/>
            <person name="Bluhm B."/>
            <person name="Cannon C."/>
            <person name="Castanera R."/>
            <person name="Culley D."/>
            <person name="Daum C."/>
            <person name="Ezra D."/>
            <person name="Gonzalez J."/>
            <person name="Henrissat B."/>
            <person name="Kuo A."/>
            <person name="Liang C."/>
            <person name="Lipzen A."/>
            <person name="Lutzoni F."/>
            <person name="Magnuson J."/>
            <person name="Mondo S."/>
            <person name="Nolan M."/>
            <person name="Ohm R."/>
            <person name="Pangilinan J."/>
            <person name="Park H.-J."/>
            <person name="Ramirez L."/>
            <person name="Alfaro M."/>
            <person name="Sun H."/>
            <person name="Tritt A."/>
            <person name="Yoshinaga Y."/>
            <person name="Zwiers L.-H."/>
            <person name="Turgeon B."/>
            <person name="Goodwin S."/>
            <person name="Spatafora J."/>
            <person name="Crous P."/>
            <person name="Grigoriev I."/>
        </authorList>
    </citation>
    <scope>NUCLEOTIDE SEQUENCE</scope>
    <source>
        <strain evidence="3">HMLAC05119</strain>
    </source>
</reference>
<organism evidence="3 4">
    <name type="scientific">Ampelomyces quisqualis</name>
    <name type="common">Powdery mildew agent</name>
    <dbReference type="NCBI Taxonomy" id="50730"/>
    <lineage>
        <taxon>Eukaryota</taxon>
        <taxon>Fungi</taxon>
        <taxon>Dikarya</taxon>
        <taxon>Ascomycota</taxon>
        <taxon>Pezizomycotina</taxon>
        <taxon>Dothideomycetes</taxon>
        <taxon>Pleosporomycetidae</taxon>
        <taxon>Pleosporales</taxon>
        <taxon>Pleosporineae</taxon>
        <taxon>Phaeosphaeriaceae</taxon>
        <taxon>Ampelomyces</taxon>
    </lineage>
</organism>
<evidence type="ECO:0000313" key="3">
    <source>
        <dbReference type="EMBL" id="KAF1921913.1"/>
    </source>
</evidence>
<dbReference type="EMBL" id="ML979132">
    <property type="protein sequence ID" value="KAF1921913.1"/>
    <property type="molecule type" value="Genomic_DNA"/>
</dbReference>
<accession>A0A6A5R2P1</accession>
<feature type="chain" id="PRO_5025448030" evidence="2">
    <location>
        <begin position="23"/>
        <end position="202"/>
    </location>
</feature>
<feature type="compositionally biased region" description="Low complexity" evidence="1">
    <location>
        <begin position="126"/>
        <end position="138"/>
    </location>
</feature>
<gene>
    <name evidence="3" type="ORF">BDU57DRAFT_463988</name>
</gene>
<dbReference type="OrthoDB" id="2507450at2759"/>
<evidence type="ECO:0000256" key="1">
    <source>
        <dbReference type="SAM" id="MobiDB-lite"/>
    </source>
</evidence>
<dbReference type="Proteomes" id="UP000800096">
    <property type="component" value="Unassembled WGS sequence"/>
</dbReference>
<feature type="signal peptide" evidence="2">
    <location>
        <begin position="1"/>
        <end position="22"/>
    </location>
</feature>
<evidence type="ECO:0000256" key="2">
    <source>
        <dbReference type="SAM" id="SignalP"/>
    </source>
</evidence>
<sequence>MFRTLPATLLVLLFALPPLCHASPSPAYVSTNDEISLIPRHTLFLRQLSNLQTFSQALGGKPASAITNSGDPARPFSVDSQTFDTFESAAQRSCDNQFQACESVANGIENGGGNQASKNQKSTPDINNNNNHSSINIGNRNQTVFGKRQDGGGLTVNQCDQQKAQCNDAQQRATVRNFQAAVASTNIGPDPLFPDFDLICEG</sequence>